<dbReference type="SUPFAM" id="SSF56112">
    <property type="entry name" value="Protein kinase-like (PK-like)"/>
    <property type="match status" value="1"/>
</dbReference>
<evidence type="ECO:0000256" key="9">
    <source>
        <dbReference type="ARBA" id="ARBA00048367"/>
    </source>
</evidence>
<dbReference type="Gene3D" id="3.30.200.20">
    <property type="entry name" value="Phosphorylase Kinase, domain 1"/>
    <property type="match status" value="1"/>
</dbReference>
<proteinExistence type="inferred from homology"/>
<dbReference type="FunFam" id="3.30.200.20:FF:000049">
    <property type="entry name" value="cyclin-dependent kinase-like 1 isoform X1"/>
    <property type="match status" value="1"/>
</dbReference>
<evidence type="ECO:0000256" key="3">
    <source>
        <dbReference type="ARBA" id="ARBA00022527"/>
    </source>
</evidence>
<keyword evidence="6" id="KW-0418">Kinase</keyword>
<dbReference type="AlphaFoldDB" id="A0A9K3D436"/>
<organism evidence="11 12">
    <name type="scientific">Kipferlia bialata</name>
    <dbReference type="NCBI Taxonomy" id="797122"/>
    <lineage>
        <taxon>Eukaryota</taxon>
        <taxon>Metamonada</taxon>
        <taxon>Carpediemonas-like organisms</taxon>
        <taxon>Kipferlia</taxon>
    </lineage>
</organism>
<keyword evidence="4" id="KW-0808">Transferase</keyword>
<evidence type="ECO:0000256" key="2">
    <source>
        <dbReference type="ARBA" id="ARBA00012425"/>
    </source>
</evidence>
<comment type="caution">
    <text evidence="11">The sequence shown here is derived from an EMBL/GenBank/DDBJ whole genome shotgun (WGS) entry which is preliminary data.</text>
</comment>
<dbReference type="PANTHER" id="PTHR24056:SF111">
    <property type="entry name" value="CYCLIN-DEPENDENT KINASE-LIKE 5"/>
    <property type="match status" value="1"/>
</dbReference>
<dbReference type="EMBL" id="BDIP01003715">
    <property type="protein sequence ID" value="GIQ88040.1"/>
    <property type="molecule type" value="Genomic_DNA"/>
</dbReference>
<dbReference type="PANTHER" id="PTHR24056">
    <property type="entry name" value="CELL DIVISION PROTEIN KINASE"/>
    <property type="match status" value="1"/>
</dbReference>
<gene>
    <name evidence="11" type="ORF">KIPB_010201</name>
</gene>
<keyword evidence="12" id="KW-1185">Reference proteome</keyword>
<reference evidence="11 12" key="1">
    <citation type="journal article" date="2018" name="PLoS ONE">
        <title>The draft genome of Kipferlia bialata reveals reductive genome evolution in fornicate parasites.</title>
        <authorList>
            <person name="Tanifuji G."/>
            <person name="Takabayashi S."/>
            <person name="Kume K."/>
            <person name="Takagi M."/>
            <person name="Nakayama T."/>
            <person name="Kamikawa R."/>
            <person name="Inagaki Y."/>
            <person name="Hashimoto T."/>
        </authorList>
    </citation>
    <scope>NUCLEOTIDE SEQUENCE [LARGE SCALE GENOMIC DNA]</scope>
    <source>
        <strain evidence="11">NY0173</strain>
    </source>
</reference>
<dbReference type="Proteomes" id="UP000265618">
    <property type="component" value="Unassembled WGS sequence"/>
</dbReference>
<dbReference type="Pfam" id="PF00069">
    <property type="entry name" value="Pkinase"/>
    <property type="match status" value="1"/>
</dbReference>
<keyword evidence="3" id="KW-0723">Serine/threonine-protein kinase</keyword>
<dbReference type="Gene3D" id="1.10.510.10">
    <property type="entry name" value="Transferase(Phosphotransferase) domain 1"/>
    <property type="match status" value="1"/>
</dbReference>
<dbReference type="GO" id="GO:0005634">
    <property type="term" value="C:nucleus"/>
    <property type="evidence" value="ECO:0007669"/>
    <property type="project" value="TreeGrafter"/>
</dbReference>
<name>A0A9K3D436_9EUKA</name>
<evidence type="ECO:0000313" key="12">
    <source>
        <dbReference type="Proteomes" id="UP000265618"/>
    </source>
</evidence>
<dbReference type="InterPro" id="IPR050108">
    <property type="entry name" value="CDK"/>
</dbReference>
<comment type="catalytic activity">
    <reaction evidence="9">
        <text>L-seryl-[protein] + ATP = O-phospho-L-seryl-[protein] + ADP + H(+)</text>
        <dbReference type="Rhea" id="RHEA:17989"/>
        <dbReference type="Rhea" id="RHEA-COMP:9863"/>
        <dbReference type="Rhea" id="RHEA-COMP:11604"/>
        <dbReference type="ChEBI" id="CHEBI:15378"/>
        <dbReference type="ChEBI" id="CHEBI:29999"/>
        <dbReference type="ChEBI" id="CHEBI:30616"/>
        <dbReference type="ChEBI" id="CHEBI:83421"/>
        <dbReference type="ChEBI" id="CHEBI:456216"/>
        <dbReference type="EC" id="2.7.11.22"/>
    </reaction>
</comment>
<evidence type="ECO:0000256" key="7">
    <source>
        <dbReference type="ARBA" id="ARBA00022840"/>
    </source>
</evidence>
<dbReference type="GO" id="GO:0004693">
    <property type="term" value="F:cyclin-dependent protein serine/threonine kinase activity"/>
    <property type="evidence" value="ECO:0007669"/>
    <property type="project" value="UniProtKB-EC"/>
</dbReference>
<comment type="similarity">
    <text evidence="1">Belongs to the protein kinase superfamily. CMGC Ser/Thr protein kinase family. CDC2/CDKX subfamily.</text>
</comment>
<dbReference type="GO" id="GO:0005524">
    <property type="term" value="F:ATP binding"/>
    <property type="evidence" value="ECO:0007669"/>
    <property type="project" value="UniProtKB-KW"/>
</dbReference>
<sequence length="148" mass="17229">MNKYEVIGVSGEGAYGVVLKCRNKETGQVVAIKKFKESDDDELVRKTTLREVKILKALRHENVVSLREAFRRKGRLYLVFEYCEQNLLEILEENASGLAPETVKWYIYQLLCAVEYCHRHNVIHRDIKPENLLISRDHTLKLCDFGFA</sequence>
<dbReference type="PROSITE" id="PS00108">
    <property type="entry name" value="PROTEIN_KINASE_ST"/>
    <property type="match status" value="1"/>
</dbReference>
<comment type="catalytic activity">
    <reaction evidence="8">
        <text>L-threonyl-[protein] + ATP = O-phospho-L-threonyl-[protein] + ADP + H(+)</text>
        <dbReference type="Rhea" id="RHEA:46608"/>
        <dbReference type="Rhea" id="RHEA-COMP:11060"/>
        <dbReference type="Rhea" id="RHEA-COMP:11605"/>
        <dbReference type="ChEBI" id="CHEBI:15378"/>
        <dbReference type="ChEBI" id="CHEBI:30013"/>
        <dbReference type="ChEBI" id="CHEBI:30616"/>
        <dbReference type="ChEBI" id="CHEBI:61977"/>
        <dbReference type="ChEBI" id="CHEBI:456216"/>
        <dbReference type="EC" id="2.7.11.22"/>
    </reaction>
</comment>
<evidence type="ECO:0000256" key="4">
    <source>
        <dbReference type="ARBA" id="ARBA00022679"/>
    </source>
</evidence>
<feature type="domain" description="Protein kinase" evidence="10">
    <location>
        <begin position="4"/>
        <end position="148"/>
    </location>
</feature>
<dbReference type="PROSITE" id="PS50011">
    <property type="entry name" value="PROTEIN_KINASE_DOM"/>
    <property type="match status" value="1"/>
</dbReference>
<dbReference type="InterPro" id="IPR011009">
    <property type="entry name" value="Kinase-like_dom_sf"/>
</dbReference>
<dbReference type="InterPro" id="IPR008271">
    <property type="entry name" value="Ser/Thr_kinase_AS"/>
</dbReference>
<keyword evidence="7" id="KW-0067">ATP-binding</keyword>
<evidence type="ECO:0000259" key="10">
    <source>
        <dbReference type="PROSITE" id="PS50011"/>
    </source>
</evidence>
<evidence type="ECO:0000256" key="5">
    <source>
        <dbReference type="ARBA" id="ARBA00022741"/>
    </source>
</evidence>
<evidence type="ECO:0000256" key="1">
    <source>
        <dbReference type="ARBA" id="ARBA00006485"/>
    </source>
</evidence>
<keyword evidence="5" id="KW-0547">Nucleotide-binding</keyword>
<dbReference type="SMART" id="SM00220">
    <property type="entry name" value="S_TKc"/>
    <property type="match status" value="1"/>
</dbReference>
<accession>A0A9K3D436</accession>
<evidence type="ECO:0000313" key="11">
    <source>
        <dbReference type="EMBL" id="GIQ88040.1"/>
    </source>
</evidence>
<dbReference type="EC" id="2.7.11.22" evidence="2"/>
<evidence type="ECO:0000256" key="6">
    <source>
        <dbReference type="ARBA" id="ARBA00022777"/>
    </source>
</evidence>
<evidence type="ECO:0000256" key="8">
    <source>
        <dbReference type="ARBA" id="ARBA00047811"/>
    </source>
</evidence>
<dbReference type="OrthoDB" id="548217at2759"/>
<feature type="non-terminal residue" evidence="11">
    <location>
        <position position="148"/>
    </location>
</feature>
<protein>
    <recommendedName>
        <fullName evidence="2">cyclin-dependent kinase</fullName>
        <ecNumber evidence="2">2.7.11.22</ecNumber>
    </recommendedName>
</protein>
<dbReference type="InterPro" id="IPR000719">
    <property type="entry name" value="Prot_kinase_dom"/>
</dbReference>